<keyword evidence="5 8" id="KW-1133">Transmembrane helix</keyword>
<evidence type="ECO:0000256" key="1">
    <source>
        <dbReference type="ARBA" id="ARBA00004651"/>
    </source>
</evidence>
<gene>
    <name evidence="9" type="ORF">ESV85_14675</name>
</gene>
<name>A0A5C7ALL5_9BACT</name>
<dbReference type="PANTHER" id="PTHR22926">
    <property type="entry name" value="PHOSPHO-N-ACETYLMURAMOYL-PENTAPEPTIDE-TRANSFERASE"/>
    <property type="match status" value="1"/>
</dbReference>
<dbReference type="GO" id="GO:0046872">
    <property type="term" value="F:metal ion binding"/>
    <property type="evidence" value="ECO:0007669"/>
    <property type="project" value="UniProtKB-KW"/>
</dbReference>
<feature type="transmembrane region" description="Helical" evidence="8">
    <location>
        <begin position="6"/>
        <end position="24"/>
    </location>
</feature>
<comment type="cofactor">
    <cofactor evidence="7">
        <name>Mg(2+)</name>
        <dbReference type="ChEBI" id="CHEBI:18420"/>
    </cofactor>
</comment>
<feature type="binding site" evidence="7">
    <location>
        <position position="133"/>
    </location>
    <ligand>
        <name>Mg(2+)</name>
        <dbReference type="ChEBI" id="CHEBI:18420"/>
    </ligand>
</feature>
<comment type="caution">
    <text evidence="9">The sequence shown here is derived from an EMBL/GenBank/DDBJ whole genome shotgun (WGS) entry which is preliminary data.</text>
</comment>
<feature type="binding site" evidence="7">
    <location>
        <position position="193"/>
    </location>
    <ligand>
        <name>Mg(2+)</name>
        <dbReference type="ChEBI" id="CHEBI:18420"/>
    </ligand>
</feature>
<keyword evidence="2" id="KW-1003">Cell membrane</keyword>
<dbReference type="GO" id="GO:0016780">
    <property type="term" value="F:phosphotransferase activity, for other substituted phosphate groups"/>
    <property type="evidence" value="ECO:0007669"/>
    <property type="project" value="InterPro"/>
</dbReference>
<accession>A0A5C7ALL5</accession>
<dbReference type="InterPro" id="IPR000715">
    <property type="entry name" value="Glycosyl_transferase_4"/>
</dbReference>
<dbReference type="GO" id="GO:0071555">
    <property type="term" value="P:cell wall organization"/>
    <property type="evidence" value="ECO:0007669"/>
    <property type="project" value="TreeGrafter"/>
</dbReference>
<dbReference type="OrthoDB" id="9783652at2"/>
<evidence type="ECO:0000256" key="2">
    <source>
        <dbReference type="ARBA" id="ARBA00022475"/>
    </source>
</evidence>
<evidence type="ECO:0000256" key="4">
    <source>
        <dbReference type="ARBA" id="ARBA00022692"/>
    </source>
</evidence>
<keyword evidence="7" id="KW-0479">Metal-binding</keyword>
<dbReference type="GO" id="GO:0044038">
    <property type="term" value="P:cell wall macromolecule biosynthetic process"/>
    <property type="evidence" value="ECO:0007669"/>
    <property type="project" value="TreeGrafter"/>
</dbReference>
<evidence type="ECO:0000256" key="6">
    <source>
        <dbReference type="ARBA" id="ARBA00023136"/>
    </source>
</evidence>
<reference evidence="9 10" key="1">
    <citation type="submission" date="2019-08" db="EMBL/GenBank/DDBJ databases">
        <title>Genomes sequence of Algoriphagus aquimarinus ACAM450.</title>
        <authorList>
            <person name="Bowman J.P."/>
        </authorList>
    </citation>
    <scope>NUCLEOTIDE SEQUENCE [LARGE SCALE GENOMIC DNA]</scope>
    <source>
        <strain evidence="9 10">ACAM 450</strain>
    </source>
</reference>
<feature type="transmembrane region" description="Helical" evidence="8">
    <location>
        <begin position="67"/>
        <end position="84"/>
    </location>
</feature>
<dbReference type="Pfam" id="PF00953">
    <property type="entry name" value="Glycos_transf_4"/>
    <property type="match status" value="1"/>
</dbReference>
<keyword evidence="3 9" id="KW-0808">Transferase</keyword>
<comment type="subcellular location">
    <subcellularLocation>
        <location evidence="1">Cell membrane</location>
        <topology evidence="1">Multi-pass membrane protein</topology>
    </subcellularLocation>
</comment>
<feature type="transmembrane region" description="Helical" evidence="8">
    <location>
        <begin position="113"/>
        <end position="132"/>
    </location>
</feature>
<keyword evidence="7" id="KW-0460">Magnesium</keyword>
<organism evidence="9 10">
    <name type="scientific">Algoriphagus aquimarinus</name>
    <dbReference type="NCBI Taxonomy" id="237018"/>
    <lineage>
        <taxon>Bacteria</taxon>
        <taxon>Pseudomonadati</taxon>
        <taxon>Bacteroidota</taxon>
        <taxon>Cytophagia</taxon>
        <taxon>Cytophagales</taxon>
        <taxon>Cyclobacteriaceae</taxon>
        <taxon>Algoriphagus</taxon>
    </lineage>
</organism>
<keyword evidence="6 8" id="KW-0472">Membrane</keyword>
<evidence type="ECO:0000256" key="5">
    <source>
        <dbReference type="ARBA" id="ARBA00022989"/>
    </source>
</evidence>
<feature type="transmembrane region" description="Helical" evidence="8">
    <location>
        <begin position="144"/>
        <end position="160"/>
    </location>
</feature>
<dbReference type="EMBL" id="VORW01000010">
    <property type="protein sequence ID" value="TXE08804.1"/>
    <property type="molecule type" value="Genomic_DNA"/>
</dbReference>
<proteinExistence type="predicted"/>
<evidence type="ECO:0000256" key="3">
    <source>
        <dbReference type="ARBA" id="ARBA00022679"/>
    </source>
</evidence>
<dbReference type="GO" id="GO:0009103">
    <property type="term" value="P:lipopolysaccharide biosynthetic process"/>
    <property type="evidence" value="ECO:0007669"/>
    <property type="project" value="TreeGrafter"/>
</dbReference>
<feature type="transmembrane region" description="Helical" evidence="8">
    <location>
        <begin position="190"/>
        <end position="211"/>
    </location>
</feature>
<dbReference type="CDD" id="cd06854">
    <property type="entry name" value="GT_WbpL_WbcO_like"/>
    <property type="match status" value="1"/>
</dbReference>
<feature type="transmembrane region" description="Helical" evidence="8">
    <location>
        <begin position="265"/>
        <end position="285"/>
    </location>
</feature>
<keyword evidence="4 8" id="KW-0812">Transmembrane</keyword>
<evidence type="ECO:0000256" key="8">
    <source>
        <dbReference type="SAM" id="Phobius"/>
    </source>
</evidence>
<protein>
    <submittedName>
        <fullName evidence="9">Glycosyltransferase family 4 protein</fullName>
    </submittedName>
</protein>
<dbReference type="AlphaFoldDB" id="A0A5C7ALL5"/>
<feature type="transmembrane region" description="Helical" evidence="8">
    <location>
        <begin position="166"/>
        <end position="183"/>
    </location>
</feature>
<feature type="transmembrane region" description="Helical" evidence="8">
    <location>
        <begin position="45"/>
        <end position="61"/>
    </location>
</feature>
<evidence type="ECO:0000256" key="7">
    <source>
        <dbReference type="PIRSR" id="PIRSR600715-1"/>
    </source>
</evidence>
<sequence>MFLNYFIVFLSLLLIALIYHRLALRFNIIDKPNHRSSHIHSTVRGGGILFPLAVIFWWMAFDFHHTWMVLGIIWIAAISLLDDIYTISSKIRFAIQFVALTMAFYDLDVFLHVNWLALPVLYFISLGIINAINFMDGINGITGLYGLVFLGSMLAVNIYTGIFDQYLLRYEILAICVFLLFNLRKKALMFAGDIGSISLAYLMIYLLIQWYLTSGSWTVVLFLLVYGADAVLTIADRLRKGEKISEPHRSHLYQILANQGKNSHVNIALAYAALQLGINFVFFIYPKTTPSSYLGIGMIVGVGLVYLGIKSLLLKKYSNTPNQQHSK</sequence>
<dbReference type="Proteomes" id="UP000321935">
    <property type="component" value="Unassembled WGS sequence"/>
</dbReference>
<feature type="transmembrane region" description="Helical" evidence="8">
    <location>
        <begin position="217"/>
        <end position="235"/>
    </location>
</feature>
<evidence type="ECO:0000313" key="10">
    <source>
        <dbReference type="Proteomes" id="UP000321935"/>
    </source>
</evidence>
<dbReference type="PANTHER" id="PTHR22926:SF3">
    <property type="entry name" value="UNDECAPRENYL-PHOSPHATE ALPHA-N-ACETYLGLUCOSAMINYL 1-PHOSPHATE TRANSFERASE"/>
    <property type="match status" value="1"/>
</dbReference>
<dbReference type="GO" id="GO:0005886">
    <property type="term" value="C:plasma membrane"/>
    <property type="evidence" value="ECO:0007669"/>
    <property type="project" value="UniProtKB-SubCell"/>
</dbReference>
<evidence type="ECO:0000313" key="9">
    <source>
        <dbReference type="EMBL" id="TXE08804.1"/>
    </source>
</evidence>
<feature type="transmembrane region" description="Helical" evidence="8">
    <location>
        <begin position="291"/>
        <end position="309"/>
    </location>
</feature>